<dbReference type="InterPro" id="IPR050673">
    <property type="entry name" value="Mito_inner_translocase_sub"/>
</dbReference>
<evidence type="ECO:0000256" key="5">
    <source>
        <dbReference type="ARBA" id="ARBA00022448"/>
    </source>
</evidence>
<gene>
    <name evidence="16" type="ORF">PUMCH_000420</name>
</gene>
<evidence type="ECO:0000313" key="16">
    <source>
        <dbReference type="EMBL" id="WPK23192.1"/>
    </source>
</evidence>
<evidence type="ECO:0000256" key="6">
    <source>
        <dbReference type="ARBA" id="ARBA00022723"/>
    </source>
</evidence>
<keyword evidence="9" id="KW-0653">Protein transport</keyword>
<dbReference type="Pfam" id="PF02953">
    <property type="entry name" value="zf-Tim10_DDP"/>
    <property type="match status" value="1"/>
</dbReference>
<comment type="subcellular location">
    <subcellularLocation>
        <location evidence="1">Mitochondrion inner membrane</location>
        <topology evidence="1">Peripheral membrane protein</topology>
        <orientation evidence="1">Intermembrane side</orientation>
    </subcellularLocation>
</comment>
<evidence type="ECO:0000256" key="13">
    <source>
        <dbReference type="ARBA" id="ARBA00023157"/>
    </source>
</evidence>
<evidence type="ECO:0000256" key="11">
    <source>
        <dbReference type="ARBA" id="ARBA00023128"/>
    </source>
</evidence>
<dbReference type="GO" id="GO:0005743">
    <property type="term" value="C:mitochondrial inner membrane"/>
    <property type="evidence" value="ECO:0007669"/>
    <property type="project" value="UniProtKB-SubCell"/>
</dbReference>
<keyword evidence="13" id="KW-1015">Disulfide bond</keyword>
<dbReference type="PANTHER" id="PTHR13172">
    <property type="entry name" value="MITOCHONDRIAL IMPORT INNER MEMBRANE TRANSLOCASE SUBUNIT TIM9B"/>
    <property type="match status" value="1"/>
</dbReference>
<dbReference type="EMBL" id="CP138894">
    <property type="protein sequence ID" value="WPK23192.1"/>
    <property type="molecule type" value="Genomic_DNA"/>
</dbReference>
<keyword evidence="12" id="KW-0472">Membrane</keyword>
<keyword evidence="6" id="KW-0479">Metal-binding</keyword>
<evidence type="ECO:0000256" key="4">
    <source>
        <dbReference type="ARBA" id="ARBA00014532"/>
    </source>
</evidence>
<dbReference type="InterPro" id="IPR004217">
    <property type="entry name" value="Tim10-like"/>
</dbReference>
<evidence type="ECO:0000256" key="7">
    <source>
        <dbReference type="ARBA" id="ARBA00022792"/>
    </source>
</evidence>
<dbReference type="GO" id="GO:0015031">
    <property type="term" value="P:protein transport"/>
    <property type="evidence" value="ECO:0007669"/>
    <property type="project" value="UniProtKB-KW"/>
</dbReference>
<reference evidence="16 17" key="1">
    <citation type="submission" date="2023-10" db="EMBL/GenBank/DDBJ databases">
        <title>Draft Genome Sequence of Candida saopaulonensis from a very Premature Infant with Sepsis.</title>
        <authorList>
            <person name="Ning Y."/>
            <person name="Dai R."/>
            <person name="Xiao M."/>
            <person name="Xu Y."/>
            <person name="Yan Q."/>
            <person name="Zhang L."/>
        </authorList>
    </citation>
    <scope>NUCLEOTIDE SEQUENCE [LARGE SCALE GENOMIC DNA]</scope>
    <source>
        <strain evidence="16 17">19XY460</strain>
    </source>
</reference>
<evidence type="ECO:0000313" key="17">
    <source>
        <dbReference type="Proteomes" id="UP001338582"/>
    </source>
</evidence>
<dbReference type="RefSeq" id="XP_062875579.1">
    <property type="nucleotide sequence ID" value="XM_063019509.1"/>
</dbReference>
<evidence type="ECO:0000256" key="10">
    <source>
        <dbReference type="ARBA" id="ARBA00023010"/>
    </source>
</evidence>
<evidence type="ECO:0000256" key="12">
    <source>
        <dbReference type="ARBA" id="ARBA00023136"/>
    </source>
</evidence>
<organism evidence="16 17">
    <name type="scientific">Australozyma saopauloensis</name>
    <dbReference type="NCBI Taxonomy" id="291208"/>
    <lineage>
        <taxon>Eukaryota</taxon>
        <taxon>Fungi</taxon>
        <taxon>Dikarya</taxon>
        <taxon>Ascomycota</taxon>
        <taxon>Saccharomycotina</taxon>
        <taxon>Pichiomycetes</taxon>
        <taxon>Metschnikowiaceae</taxon>
        <taxon>Australozyma</taxon>
    </lineage>
</organism>
<keyword evidence="8" id="KW-0862">Zinc</keyword>
<comment type="similarity">
    <text evidence="2">Belongs to the small Tim family.</text>
</comment>
<evidence type="ECO:0000256" key="3">
    <source>
        <dbReference type="ARBA" id="ARBA00013978"/>
    </source>
</evidence>
<name>A0AAX4H3S1_9ASCO</name>
<keyword evidence="10" id="KW-0811">Translocation</keyword>
<dbReference type="SUPFAM" id="SSF144122">
    <property type="entry name" value="Tim10-like"/>
    <property type="match status" value="1"/>
</dbReference>
<dbReference type="KEGG" id="asau:88171489"/>
<accession>A0AAX4H3S1</accession>
<keyword evidence="17" id="KW-1185">Reference proteome</keyword>
<keyword evidence="5" id="KW-0813">Transport</keyword>
<dbReference type="GO" id="GO:0046872">
    <property type="term" value="F:metal ion binding"/>
    <property type="evidence" value="ECO:0007669"/>
    <property type="project" value="UniProtKB-KW"/>
</dbReference>
<sequence>MRCTGLGVSIAEKVLRAKVEGAENKSSTHTTMDQLNVKEQQEFQQVVEQKQMKDFMRLYSNLVSRCFEDCVNDFTSANLTTKENNCINKCSEKFLKHSERVGQRFQEQKYVLPPSMKQPIAITYTNCQCPFDAKHKEVNEHVRLIMYIRIKIKRRSVLAKPISDLLKRRSSRQLYLS</sequence>
<keyword evidence="14" id="KW-0143">Chaperone</keyword>
<proteinExistence type="inferred from homology"/>
<dbReference type="InterPro" id="IPR035427">
    <property type="entry name" value="Tim10-like_dom_sf"/>
</dbReference>
<dbReference type="Proteomes" id="UP001338582">
    <property type="component" value="Chromosome 1"/>
</dbReference>
<dbReference type="Gene3D" id="1.10.287.810">
    <property type="entry name" value="Mitochondrial import inner membrane translocase subunit tim13 like domains"/>
    <property type="match status" value="1"/>
</dbReference>
<evidence type="ECO:0000256" key="14">
    <source>
        <dbReference type="ARBA" id="ARBA00023186"/>
    </source>
</evidence>
<dbReference type="GeneID" id="88171489"/>
<keyword evidence="7" id="KW-0999">Mitochondrion inner membrane</keyword>
<evidence type="ECO:0000259" key="15">
    <source>
        <dbReference type="Pfam" id="PF02953"/>
    </source>
</evidence>
<evidence type="ECO:0000256" key="1">
    <source>
        <dbReference type="ARBA" id="ARBA00004137"/>
    </source>
</evidence>
<dbReference type="AlphaFoldDB" id="A0AAX4H3S1"/>
<evidence type="ECO:0000256" key="8">
    <source>
        <dbReference type="ARBA" id="ARBA00022833"/>
    </source>
</evidence>
<evidence type="ECO:0000256" key="9">
    <source>
        <dbReference type="ARBA" id="ARBA00022927"/>
    </source>
</evidence>
<keyword evidence="11" id="KW-0496">Mitochondrion</keyword>
<evidence type="ECO:0000256" key="2">
    <source>
        <dbReference type="ARBA" id="ARBA00006720"/>
    </source>
</evidence>
<feature type="domain" description="Tim10-like" evidence="15">
    <location>
        <begin position="44"/>
        <end position="107"/>
    </location>
</feature>
<protein>
    <recommendedName>
        <fullName evidence="3">Mitochondrial import inner membrane translocase subunit TIM9</fullName>
    </recommendedName>
    <alternativeName>
        <fullName evidence="4">Mitochondrial import inner membrane translocase subunit Tim9</fullName>
    </alternativeName>
</protein>